<dbReference type="SUPFAM" id="SSF56112">
    <property type="entry name" value="Protein kinase-like (PK-like)"/>
    <property type="match status" value="1"/>
</dbReference>
<evidence type="ECO:0000256" key="3">
    <source>
        <dbReference type="PIRNR" id="PIRNR006221"/>
    </source>
</evidence>
<comment type="catalytic activity">
    <reaction evidence="2">
        <text>N(6)-D-ribulosyl-L-lysyl-[protein] + ATP = N(6)-(3-O-phospho-D-ribulosyl)-L-lysyl-[protein] + ADP + H(+)</text>
        <dbReference type="Rhea" id="RHEA:48432"/>
        <dbReference type="Rhea" id="RHEA-COMP:12103"/>
        <dbReference type="Rhea" id="RHEA-COMP:12104"/>
        <dbReference type="ChEBI" id="CHEBI:15378"/>
        <dbReference type="ChEBI" id="CHEBI:30616"/>
        <dbReference type="ChEBI" id="CHEBI:90418"/>
        <dbReference type="ChEBI" id="CHEBI:90420"/>
        <dbReference type="ChEBI" id="CHEBI:456216"/>
        <dbReference type="EC" id="2.7.1.172"/>
    </reaction>
    <physiologicalReaction direction="left-to-right" evidence="2">
        <dbReference type="Rhea" id="RHEA:48433"/>
    </physiologicalReaction>
</comment>
<dbReference type="FunFam" id="3.90.1200.10:FF:000018">
    <property type="entry name" value="Fructosamine-3-kinase, putative"/>
    <property type="match status" value="1"/>
</dbReference>
<dbReference type="GO" id="GO:0102193">
    <property type="term" value="F:protein-ribulosamine 3-kinase activity"/>
    <property type="evidence" value="ECO:0007669"/>
    <property type="project" value="UniProtKB-EC"/>
</dbReference>
<dbReference type="Proteomes" id="UP001175261">
    <property type="component" value="Unassembled WGS sequence"/>
</dbReference>
<accession>A0AA39LAF3</accession>
<dbReference type="GO" id="GO:0016301">
    <property type="term" value="F:kinase activity"/>
    <property type="evidence" value="ECO:0007669"/>
    <property type="project" value="UniProtKB-UniRule"/>
</dbReference>
<evidence type="ECO:0000256" key="2">
    <source>
        <dbReference type="ARBA" id="ARBA00048655"/>
    </source>
</evidence>
<keyword evidence="5" id="KW-1185">Reference proteome</keyword>
<dbReference type="Pfam" id="PF03881">
    <property type="entry name" value="Fructosamin_kin"/>
    <property type="match status" value="1"/>
</dbReference>
<organism evidence="4 5">
    <name type="scientific">Sarocladium strictum</name>
    <name type="common">Black bundle disease fungus</name>
    <name type="synonym">Acremonium strictum</name>
    <dbReference type="NCBI Taxonomy" id="5046"/>
    <lineage>
        <taxon>Eukaryota</taxon>
        <taxon>Fungi</taxon>
        <taxon>Dikarya</taxon>
        <taxon>Ascomycota</taxon>
        <taxon>Pezizomycotina</taxon>
        <taxon>Sordariomycetes</taxon>
        <taxon>Hypocreomycetidae</taxon>
        <taxon>Hypocreales</taxon>
        <taxon>Sarocladiaceae</taxon>
        <taxon>Sarocladium</taxon>
    </lineage>
</organism>
<dbReference type="EC" id="2.7.1.172" evidence="1"/>
<dbReference type="InterPro" id="IPR016477">
    <property type="entry name" value="Fructo-/Ketosamine-3-kinase"/>
</dbReference>
<reference evidence="4" key="1">
    <citation type="submission" date="2022-10" db="EMBL/GenBank/DDBJ databases">
        <title>Determination and structural analysis of whole genome sequence of Sarocladium strictum F4-1.</title>
        <authorList>
            <person name="Hu L."/>
            <person name="Jiang Y."/>
        </authorList>
    </citation>
    <scope>NUCLEOTIDE SEQUENCE</scope>
    <source>
        <strain evidence="4">F4-1</strain>
    </source>
</reference>
<dbReference type="InterPro" id="IPR011009">
    <property type="entry name" value="Kinase-like_dom_sf"/>
</dbReference>
<evidence type="ECO:0000256" key="1">
    <source>
        <dbReference type="ARBA" id="ARBA00011961"/>
    </source>
</evidence>
<keyword evidence="3" id="KW-0808">Transferase</keyword>
<protein>
    <recommendedName>
        <fullName evidence="1">protein-ribulosamine 3-kinase</fullName>
        <ecNumber evidence="1">2.7.1.172</ecNumber>
    </recommendedName>
</protein>
<evidence type="ECO:0000313" key="4">
    <source>
        <dbReference type="EMBL" id="KAK0389854.1"/>
    </source>
</evidence>
<comment type="caution">
    <text evidence="4">The sequence shown here is derived from an EMBL/GenBank/DDBJ whole genome shotgun (WGS) entry which is preliminary data.</text>
</comment>
<dbReference type="EMBL" id="JAPDFR010000002">
    <property type="protein sequence ID" value="KAK0389854.1"/>
    <property type="molecule type" value="Genomic_DNA"/>
</dbReference>
<name>A0AA39LAF3_SARSR</name>
<dbReference type="Gene3D" id="3.90.1200.10">
    <property type="match status" value="1"/>
</dbReference>
<evidence type="ECO:0000313" key="5">
    <source>
        <dbReference type="Proteomes" id="UP001175261"/>
    </source>
</evidence>
<sequence length="323" mass="35140">MAPKVDPAIIKALGLDASVTTMTSHSGGSGFASTFKLSTSMDGKPQSYFVKTASGKDAEIMFRGEHASLNAIHDAVPDFCPRSYAHGQLSSDSTFFLATDFLDLRSSGPAGSGMSFAAKLAKLHTTPAPIPEGYDRPMFGFSVTTCCGDTPQDNSWKASWADFYAENRLRGVMRSATKNNGHDAELEATVEKVASKVVPRLIGDDHLKGIKPVISHGDLWSGNHSRGKIGDEGGVEEVVYDPSAVYGHSEYELGIMNMFGDFGGSAWREYQQLVPKAEPREEYEDRIKLYELYHHLNHYSIFGGGYRSGAMSIMQKLIAKYGG</sequence>
<keyword evidence="3" id="KW-0418">Kinase</keyword>
<dbReference type="AlphaFoldDB" id="A0AA39LAF3"/>
<dbReference type="PANTHER" id="PTHR12149:SF8">
    <property type="entry name" value="PROTEIN-RIBULOSAMINE 3-KINASE"/>
    <property type="match status" value="1"/>
</dbReference>
<gene>
    <name evidence="4" type="ORF">NLU13_3427</name>
</gene>
<comment type="similarity">
    <text evidence="3">Belongs to the fructosamine kinase family.</text>
</comment>
<dbReference type="PIRSF" id="PIRSF006221">
    <property type="entry name" value="Ketosamine-3-kinase"/>
    <property type="match status" value="1"/>
</dbReference>
<dbReference type="PANTHER" id="PTHR12149">
    <property type="entry name" value="FRUCTOSAMINE 3 KINASE-RELATED PROTEIN"/>
    <property type="match status" value="1"/>
</dbReference>
<proteinExistence type="inferred from homology"/>